<feature type="transmembrane region" description="Helical" evidence="10">
    <location>
        <begin position="355"/>
        <end position="371"/>
    </location>
</feature>
<dbReference type="Proteomes" id="UP000279799">
    <property type="component" value="Chromosome"/>
</dbReference>
<keyword evidence="8 10" id="KW-0472">Membrane</keyword>
<dbReference type="Pfam" id="PF01554">
    <property type="entry name" value="MatE"/>
    <property type="match status" value="2"/>
</dbReference>
<feature type="transmembrane region" description="Helical" evidence="10">
    <location>
        <begin position="133"/>
        <end position="151"/>
    </location>
</feature>
<feature type="transmembrane region" description="Helical" evidence="10">
    <location>
        <begin position="417"/>
        <end position="442"/>
    </location>
</feature>
<feature type="transmembrane region" description="Helical" evidence="10">
    <location>
        <begin position="50"/>
        <end position="76"/>
    </location>
</feature>
<evidence type="ECO:0000256" key="4">
    <source>
        <dbReference type="ARBA" id="ARBA00022475"/>
    </source>
</evidence>
<feature type="transmembrane region" description="Helical" evidence="10">
    <location>
        <begin position="246"/>
        <end position="269"/>
    </location>
</feature>
<feature type="transmembrane region" description="Helical" evidence="10">
    <location>
        <begin position="163"/>
        <end position="185"/>
    </location>
</feature>
<evidence type="ECO:0000256" key="10">
    <source>
        <dbReference type="SAM" id="Phobius"/>
    </source>
</evidence>
<evidence type="ECO:0000256" key="1">
    <source>
        <dbReference type="ARBA" id="ARBA00004429"/>
    </source>
</evidence>
<feature type="transmembrane region" description="Helical" evidence="10">
    <location>
        <begin position="392"/>
        <end position="411"/>
    </location>
</feature>
<evidence type="ECO:0000256" key="2">
    <source>
        <dbReference type="ARBA" id="ARBA00022448"/>
    </source>
</evidence>
<evidence type="ECO:0000256" key="6">
    <source>
        <dbReference type="ARBA" id="ARBA00022989"/>
    </source>
</evidence>
<dbReference type="InterPro" id="IPR002528">
    <property type="entry name" value="MATE_fam"/>
</dbReference>
<feature type="transmembrane region" description="Helical" evidence="10">
    <location>
        <begin position="191"/>
        <end position="217"/>
    </location>
</feature>
<gene>
    <name evidence="11" type="primary">mdtK</name>
    <name evidence="11" type="ORF">NCTC12871_01497</name>
</gene>
<organism evidence="11 12">
    <name type="scientific">Actinobacillus delphinicola</name>
    <dbReference type="NCBI Taxonomy" id="51161"/>
    <lineage>
        <taxon>Bacteria</taxon>
        <taxon>Pseudomonadati</taxon>
        <taxon>Pseudomonadota</taxon>
        <taxon>Gammaproteobacteria</taxon>
        <taxon>Pasteurellales</taxon>
        <taxon>Pasteurellaceae</taxon>
        <taxon>Actinobacillus</taxon>
    </lineage>
</organism>
<keyword evidence="2" id="KW-0813">Transport</keyword>
<dbReference type="GO" id="GO:0015297">
    <property type="term" value="F:antiporter activity"/>
    <property type="evidence" value="ECO:0007669"/>
    <property type="project" value="UniProtKB-KW"/>
</dbReference>
<dbReference type="PIRSF" id="PIRSF006603">
    <property type="entry name" value="DinF"/>
    <property type="match status" value="1"/>
</dbReference>
<dbReference type="EMBL" id="LR134510">
    <property type="protein sequence ID" value="VEJ09998.1"/>
    <property type="molecule type" value="Genomic_DNA"/>
</dbReference>
<dbReference type="GO" id="GO:0005886">
    <property type="term" value="C:plasma membrane"/>
    <property type="evidence" value="ECO:0007669"/>
    <property type="project" value="UniProtKB-SubCell"/>
</dbReference>
<evidence type="ECO:0000256" key="5">
    <source>
        <dbReference type="ARBA" id="ARBA00022692"/>
    </source>
</evidence>
<name>A0A448TVN5_9PAST</name>
<reference evidence="11 12" key="1">
    <citation type="submission" date="2018-12" db="EMBL/GenBank/DDBJ databases">
        <authorList>
            <consortium name="Pathogen Informatics"/>
        </authorList>
    </citation>
    <scope>NUCLEOTIDE SEQUENCE [LARGE SCALE GENOMIC DNA]</scope>
    <source>
        <strain evidence="11 12">NCTC12871</strain>
    </source>
</reference>
<dbReference type="OrthoDB" id="9780160at2"/>
<sequence>MKQRYFEKYYLQAKRLSGLAFPIFLAQLAQSSMGLVDTIMSGRVSATDMAAIAVGASIWAPLVLFGNGLLLALPPIVSYLNGSGQRDKIAHQIRQGIWLVIGLSIVLGLLIYYSHYVIQFMNLPPKLAHTTEGYLNIMLWGVPGFLLLINFRGLNDGIAKTKPAMVIAFCGLMLNIPLNYIFIYGKLGLPAYGAVGCGFATAIVNWCMGLLMMLYCYKAPSQRDLKVFEHLFEKPDFHVLGQILKLGLPIALAVCSEVMLFAISSLLLAPLGTDVVASHQIALNYSSTLFIFPLSLGMATTIVVGQRLGEGKVKLAKEISYLSLAMGQGLALFLAIFTFIFRFHIAAIFVSNEKVILMAGSLLILTALYQFSDSFQVITGGILRGYKDTKPILYITLFCYWVIGIPLGYTLSRTNWIVPALGAEGFWIAFLVSLSIAAFLLVRRLRKLQALPKDQLLARVEHH</sequence>
<evidence type="ECO:0000256" key="3">
    <source>
        <dbReference type="ARBA" id="ARBA00022449"/>
    </source>
</evidence>
<feature type="transmembrane region" description="Helical" evidence="10">
    <location>
        <begin position="330"/>
        <end position="349"/>
    </location>
</feature>
<dbReference type="RefSeq" id="WP_126600371.1">
    <property type="nucleotide sequence ID" value="NZ_LR134510.1"/>
</dbReference>
<dbReference type="NCBIfam" id="TIGR00797">
    <property type="entry name" value="matE"/>
    <property type="match status" value="1"/>
</dbReference>
<dbReference type="GO" id="GO:0006811">
    <property type="term" value="P:monoatomic ion transport"/>
    <property type="evidence" value="ECO:0007669"/>
    <property type="project" value="UniProtKB-KW"/>
</dbReference>
<dbReference type="InterPro" id="IPR050222">
    <property type="entry name" value="MATE_MdtK"/>
</dbReference>
<keyword evidence="5 10" id="KW-0812">Transmembrane</keyword>
<keyword evidence="6 10" id="KW-1133">Transmembrane helix</keyword>
<dbReference type="AlphaFoldDB" id="A0A448TVN5"/>
<keyword evidence="4" id="KW-1003">Cell membrane</keyword>
<feature type="transmembrane region" description="Helical" evidence="10">
    <location>
        <begin position="96"/>
        <end position="113"/>
    </location>
</feature>
<dbReference type="PANTHER" id="PTHR43298">
    <property type="entry name" value="MULTIDRUG RESISTANCE PROTEIN NORM-RELATED"/>
    <property type="match status" value="1"/>
</dbReference>
<comment type="subcellular location">
    <subcellularLocation>
        <location evidence="1">Cell inner membrane</location>
        <topology evidence="1">Multi-pass membrane protein</topology>
    </subcellularLocation>
</comment>
<keyword evidence="12" id="KW-1185">Reference proteome</keyword>
<evidence type="ECO:0000313" key="11">
    <source>
        <dbReference type="EMBL" id="VEJ09998.1"/>
    </source>
</evidence>
<dbReference type="KEGG" id="adp:NCTC12871_01497"/>
<protein>
    <recommendedName>
        <fullName evidence="9">Multidrug-efflux transporter</fullName>
    </recommendedName>
</protein>
<dbReference type="InterPro" id="IPR048279">
    <property type="entry name" value="MdtK-like"/>
</dbReference>
<keyword evidence="3" id="KW-0050">Antiport</keyword>
<accession>A0A448TVN5</accession>
<evidence type="ECO:0000256" key="8">
    <source>
        <dbReference type="ARBA" id="ARBA00023136"/>
    </source>
</evidence>
<dbReference type="PANTHER" id="PTHR43298:SF2">
    <property type="entry name" value="FMN_FAD EXPORTER YEEO-RELATED"/>
    <property type="match status" value="1"/>
</dbReference>
<evidence type="ECO:0000256" key="7">
    <source>
        <dbReference type="ARBA" id="ARBA00023065"/>
    </source>
</evidence>
<evidence type="ECO:0000256" key="9">
    <source>
        <dbReference type="ARBA" id="ARBA00031636"/>
    </source>
</evidence>
<dbReference type="CDD" id="cd13131">
    <property type="entry name" value="MATE_NorM_like"/>
    <property type="match status" value="1"/>
</dbReference>
<proteinExistence type="predicted"/>
<feature type="transmembrane region" description="Helical" evidence="10">
    <location>
        <begin position="289"/>
        <end position="309"/>
    </location>
</feature>
<evidence type="ECO:0000313" key="12">
    <source>
        <dbReference type="Proteomes" id="UP000279799"/>
    </source>
</evidence>
<keyword evidence="7" id="KW-0406">Ion transport</keyword>
<dbReference type="GO" id="GO:0042910">
    <property type="term" value="F:xenobiotic transmembrane transporter activity"/>
    <property type="evidence" value="ECO:0007669"/>
    <property type="project" value="InterPro"/>
</dbReference>